<evidence type="ECO:0000313" key="4">
    <source>
        <dbReference type="Proteomes" id="UP001057291"/>
    </source>
</evidence>
<dbReference type="SUPFAM" id="SSF50685">
    <property type="entry name" value="Barwin-like endoglucanases"/>
    <property type="match status" value="1"/>
</dbReference>
<dbReference type="InterPro" id="IPR010611">
    <property type="entry name" value="3D_dom"/>
</dbReference>
<comment type="caution">
    <text evidence="3">The sequence shown here is derived from an EMBL/GenBank/DDBJ whole genome shotgun (WGS) entry which is preliminary data.</text>
</comment>
<dbReference type="Pfam" id="PF06725">
    <property type="entry name" value="3D"/>
    <property type="match status" value="1"/>
</dbReference>
<dbReference type="Proteomes" id="UP001057291">
    <property type="component" value="Unassembled WGS sequence"/>
</dbReference>
<evidence type="ECO:0000259" key="2">
    <source>
        <dbReference type="PROSITE" id="PS51782"/>
    </source>
</evidence>
<gene>
    <name evidence="3" type="ORF">DNHGIG_06390</name>
</gene>
<proteinExistence type="predicted"/>
<dbReference type="PROSITE" id="PS51782">
    <property type="entry name" value="LYSM"/>
    <property type="match status" value="1"/>
</dbReference>
<dbReference type="GO" id="GO:0004553">
    <property type="term" value="F:hydrolase activity, hydrolyzing O-glycosyl compounds"/>
    <property type="evidence" value="ECO:0007669"/>
    <property type="project" value="InterPro"/>
</dbReference>
<evidence type="ECO:0000313" key="3">
    <source>
        <dbReference type="EMBL" id="GIM45090.1"/>
    </source>
</evidence>
<feature type="domain" description="LysM" evidence="2">
    <location>
        <begin position="104"/>
        <end position="148"/>
    </location>
</feature>
<dbReference type="Pfam" id="PF01476">
    <property type="entry name" value="LysM"/>
    <property type="match status" value="1"/>
</dbReference>
<dbReference type="GO" id="GO:0019867">
    <property type="term" value="C:outer membrane"/>
    <property type="evidence" value="ECO:0007669"/>
    <property type="project" value="InterPro"/>
</dbReference>
<organism evidence="3 4">
    <name type="scientific">Collibacillus ludicampi</name>
    <dbReference type="NCBI Taxonomy" id="2771369"/>
    <lineage>
        <taxon>Bacteria</taxon>
        <taxon>Bacillati</taxon>
        <taxon>Bacillota</taxon>
        <taxon>Bacilli</taxon>
        <taxon>Bacillales</taxon>
        <taxon>Alicyclobacillaceae</taxon>
        <taxon>Collibacillus</taxon>
    </lineage>
</organism>
<accession>A0AAV4LBI0</accession>
<dbReference type="SMART" id="SM00257">
    <property type="entry name" value="LysM"/>
    <property type="match status" value="1"/>
</dbReference>
<dbReference type="GO" id="GO:0009254">
    <property type="term" value="P:peptidoglycan turnover"/>
    <property type="evidence" value="ECO:0007669"/>
    <property type="project" value="InterPro"/>
</dbReference>
<dbReference type="AlphaFoldDB" id="A0AAV4LBI0"/>
<name>A0AAV4LBI0_9BACL</name>
<dbReference type="RefSeq" id="WP_282198322.1">
    <property type="nucleotide sequence ID" value="NZ_BOQE01000001.1"/>
</dbReference>
<dbReference type="CDD" id="cd14667">
    <property type="entry name" value="3D_containing_proteins"/>
    <property type="match status" value="1"/>
</dbReference>
<dbReference type="InterPro" id="IPR059180">
    <property type="entry name" value="3D_YorM"/>
</dbReference>
<keyword evidence="4" id="KW-1185">Reference proteome</keyword>
<dbReference type="SUPFAM" id="SSF54106">
    <property type="entry name" value="LysM domain"/>
    <property type="match status" value="1"/>
</dbReference>
<protein>
    <recommendedName>
        <fullName evidence="2">LysM domain-containing protein</fullName>
    </recommendedName>
</protein>
<reference evidence="3" key="1">
    <citation type="journal article" date="2023" name="Int. J. Syst. Evol. Microbiol.">
        <title>Collibacillus ludicampi gen. nov., sp. nov., a new soil bacterium of the family Alicyclobacillaceae.</title>
        <authorList>
            <person name="Jojima T."/>
            <person name="Ioku Y."/>
            <person name="Fukuta Y."/>
            <person name="Shirasaka N."/>
            <person name="Matsumura Y."/>
            <person name="Mori M."/>
        </authorList>
    </citation>
    <scope>NUCLEOTIDE SEQUENCE</scope>
    <source>
        <strain evidence="3">TP075</strain>
    </source>
</reference>
<dbReference type="PANTHER" id="PTHR39160:SF4">
    <property type="entry name" value="RESUSCITATION-PROMOTING FACTOR RPFB"/>
    <property type="match status" value="1"/>
</dbReference>
<sequence length="272" mass="29071">MRKWLIRILLILSILFVPGYQSVYAATLDEHANMVAPEFVFFGLTPLKQQNQLPVTNPQQNLALAKGPINPDQAIASLTNHEPSALQSSATAEETTNAGTNLFMNYTVKPGDSLYLIANMFNTDVQTLMSINSIADSGLIHAGQVLQIPVKEAEMPQALSGQISTVITATLTAYTAGPESTGKRPGDPGYGITASGTTVMDGRTIAVDPEQIPLGSKVYIEGIGFRVAEDTGGAIKGNRIDVYMSNLNDAIQFGVKKGVKVYVLSTPKSRSL</sequence>
<dbReference type="InterPro" id="IPR036908">
    <property type="entry name" value="RlpA-like_sf"/>
</dbReference>
<dbReference type="InterPro" id="IPR051933">
    <property type="entry name" value="Resuscitation_pf_RpfB"/>
</dbReference>
<dbReference type="Gene3D" id="2.40.40.10">
    <property type="entry name" value="RlpA-like domain"/>
    <property type="match status" value="1"/>
</dbReference>
<evidence type="ECO:0000256" key="1">
    <source>
        <dbReference type="ARBA" id="ARBA00022729"/>
    </source>
</evidence>
<dbReference type="Gene3D" id="3.10.350.10">
    <property type="entry name" value="LysM domain"/>
    <property type="match status" value="1"/>
</dbReference>
<dbReference type="InterPro" id="IPR018392">
    <property type="entry name" value="LysM"/>
</dbReference>
<dbReference type="InterPro" id="IPR036779">
    <property type="entry name" value="LysM_dom_sf"/>
</dbReference>
<dbReference type="CDD" id="cd00118">
    <property type="entry name" value="LysM"/>
    <property type="match status" value="1"/>
</dbReference>
<dbReference type="PANTHER" id="PTHR39160">
    <property type="entry name" value="CELL WALL-BINDING PROTEIN YOCH"/>
    <property type="match status" value="1"/>
</dbReference>
<dbReference type="EMBL" id="BOQE01000001">
    <property type="protein sequence ID" value="GIM45090.1"/>
    <property type="molecule type" value="Genomic_DNA"/>
</dbReference>
<keyword evidence="1" id="KW-0732">Signal</keyword>